<reference evidence="2" key="1">
    <citation type="journal article" date="2008" name="Genomics">
        <title>Large-insert genome analysis technology detects structural variation in Pseudomonas aeruginosa clinical strains from cystic fibrosis patients.</title>
        <authorList>
            <person name="Hayden H.S."/>
            <person name="Gillett W."/>
            <person name="Saenphimmachak C."/>
            <person name="Lim R."/>
            <person name="Zhou Y."/>
            <person name="Jacobs M.A."/>
            <person name="Chang J."/>
            <person name="Rohmer L."/>
            <person name="D'Argenio D.A."/>
            <person name="Palmieri A."/>
            <person name="Levy R."/>
            <person name="Haugen E."/>
            <person name="Wong G.K."/>
            <person name="Brittnacher M.J."/>
            <person name="Burns J.L."/>
            <person name="Miller S.I."/>
            <person name="Olson M.V."/>
            <person name="Kaul R."/>
        </authorList>
    </citation>
    <scope>NUCLEOTIDE SEQUENCE</scope>
    <source>
        <strain evidence="2">PACS171b</strain>
    </source>
</reference>
<proteinExistence type="predicted"/>
<dbReference type="InterPro" id="IPR041519">
    <property type="entry name" value="HEPN_RiboL-PSP"/>
</dbReference>
<organism evidence="2">
    <name type="scientific">Pseudomonas aeruginosa</name>
    <dbReference type="NCBI Taxonomy" id="287"/>
    <lineage>
        <taxon>Bacteria</taxon>
        <taxon>Pseudomonadati</taxon>
        <taxon>Pseudomonadota</taxon>
        <taxon>Gammaproteobacteria</taxon>
        <taxon>Pseudomonadales</taxon>
        <taxon>Pseudomonadaceae</taxon>
        <taxon>Pseudomonas</taxon>
    </lineage>
</organism>
<gene>
    <name evidence="2" type="ORF">PACL_0498</name>
</gene>
<accession>B3G2M4</accession>
<name>B3G2M4_PSEAI</name>
<protein>
    <recommendedName>
        <fullName evidence="1">RiboL-PSP-HEPN domain-containing protein</fullName>
    </recommendedName>
</protein>
<sequence>MKDCCRLIADSAPANKSAPFLQGRLKLCSGPLQQLCGLRMPSNSKSTFEINKADIEKLWEIHKEIGGEGRGRRRGVEVLNRSVIIFVTACWESYIEDLAVEAFDFLLAHAPTAAAIPNKVKSLAIKDIKNDPNPLKLWDLADTGWQAILLAHKTEVHEKWLGKFNTPKSEQVDALYEEMLGLNSLSSYWKWNKMKADRAKTKLDDFITVRGNIAHRIRDAQPVAKNTGATYLTHVRQIVDRCEQAVANHLKAQTGVAPW</sequence>
<dbReference type="AlphaFoldDB" id="B3G2M4"/>
<evidence type="ECO:0000259" key="1">
    <source>
        <dbReference type="Pfam" id="PF18735"/>
    </source>
</evidence>
<dbReference type="Pfam" id="PF18735">
    <property type="entry name" value="HEPN_RiboL-PSP"/>
    <property type="match status" value="1"/>
</dbReference>
<evidence type="ECO:0000313" key="2">
    <source>
        <dbReference type="EMBL" id="ACD39286.1"/>
    </source>
</evidence>
<dbReference type="EMBL" id="EU595752">
    <property type="protein sequence ID" value="ACD39286.1"/>
    <property type="molecule type" value="Genomic_DNA"/>
</dbReference>
<feature type="domain" description="RiboL-PSP-HEPN" evidence="1">
    <location>
        <begin position="70"/>
        <end position="247"/>
    </location>
</feature>